<keyword evidence="10" id="KW-0732">Signal</keyword>
<dbReference type="Pfam" id="PF00005">
    <property type="entry name" value="ABC_tran"/>
    <property type="match status" value="1"/>
</dbReference>
<dbReference type="InterPro" id="IPR043926">
    <property type="entry name" value="ABCG_dom"/>
</dbReference>
<dbReference type="InterPro" id="IPR003593">
    <property type="entry name" value="AAA+_ATPase"/>
</dbReference>
<evidence type="ECO:0000256" key="2">
    <source>
        <dbReference type="ARBA" id="ARBA00022448"/>
    </source>
</evidence>
<organism evidence="12 13">
    <name type="scientific">Vitrella brassicaformis (strain CCMP3155)</name>
    <dbReference type="NCBI Taxonomy" id="1169540"/>
    <lineage>
        <taxon>Eukaryota</taxon>
        <taxon>Sar</taxon>
        <taxon>Alveolata</taxon>
        <taxon>Colpodellida</taxon>
        <taxon>Vitrellaceae</taxon>
        <taxon>Vitrella</taxon>
    </lineage>
</organism>
<dbReference type="Proteomes" id="UP000041254">
    <property type="component" value="Unassembled WGS sequence"/>
</dbReference>
<evidence type="ECO:0000313" key="13">
    <source>
        <dbReference type="Proteomes" id="UP000041254"/>
    </source>
</evidence>
<dbReference type="PANTHER" id="PTHR48041:SF41">
    <property type="entry name" value="ABC TRANSPORTER G FAMILY"/>
    <property type="match status" value="1"/>
</dbReference>
<sequence length="697" mass="75469">MEISTDLMNLACIILALLPHAAVCGTARPPAVRSVHLDWQKVQYSVPASHSRESNRTILTDLSGQASPGSVLAIMGPSGSGKSTLLDILAGQLPKTDGASLTGSVTYNSESVNDLASRYRKPNSPPPPLAYVRQSDLLFPQLTARETLGTAACLRLNQTVPKRVKMGVAENILRKLGLFKSGDVLVGDEKQRGLSGGEKKRLNLGVELVSKPSVIFADEPTSGLDSFQAEQVFDTLKRLAREGHTVVCSIHQPRSSTFNKFDDVLLLCDGHEIYRGPAKDIVRYFESLGMGLKLPANFNVAEWVIDLASVDYSSEAAQRESTERVQQLVRAWQDRRPRTHARRVPRAGAVGTAMPPALADGLRIRLLMRKWMDQFALLFRRAWRSVVRDKATLIARLSSTISSALVEGMLFYRLGVSQQNIQDRLGLLQVASVSIAMTSIVKTVAAFAKERLIVLREKVAKSYSVGPYFLSKLVAEIPGSAIFPIIFGAILYPLTGLNPKIGRVLTFLSLLTLEGLASSALGLFLGSFSPSVEFALALAPAVMLIFIVLGGLFINVDSVPFFLRWLDHASLIKITFEGLCVNEFTGLSFLPGRSVRGSVLTGEEQLDRLGFGKSKISKALTSQAMILCVLYGLTYLSLALQNPSFQRIRSPSTEPPQAVKSPLEEVTVDVISGGGGGGAGDEQQDRGTDVPVPAGIE</sequence>
<dbReference type="Pfam" id="PF01061">
    <property type="entry name" value="ABC2_membrane"/>
    <property type="match status" value="1"/>
</dbReference>
<dbReference type="Gene3D" id="3.40.50.300">
    <property type="entry name" value="P-loop containing nucleotide triphosphate hydrolases"/>
    <property type="match status" value="1"/>
</dbReference>
<feature type="signal peptide" evidence="10">
    <location>
        <begin position="1"/>
        <end position="27"/>
    </location>
</feature>
<evidence type="ECO:0000256" key="7">
    <source>
        <dbReference type="ARBA" id="ARBA00023136"/>
    </source>
</evidence>
<dbReference type="SMART" id="SM00382">
    <property type="entry name" value="AAA"/>
    <property type="match status" value="1"/>
</dbReference>
<proteinExistence type="predicted"/>
<name>A0A0G4H3L0_VITBC</name>
<keyword evidence="5" id="KW-0067">ATP-binding</keyword>
<dbReference type="GO" id="GO:0140359">
    <property type="term" value="F:ABC-type transporter activity"/>
    <property type="evidence" value="ECO:0007669"/>
    <property type="project" value="InterPro"/>
</dbReference>
<dbReference type="InterPro" id="IPR027417">
    <property type="entry name" value="P-loop_NTPase"/>
</dbReference>
<evidence type="ECO:0000256" key="8">
    <source>
        <dbReference type="SAM" id="MobiDB-lite"/>
    </source>
</evidence>
<dbReference type="InParanoid" id="A0A0G4H3L0"/>
<dbReference type="SUPFAM" id="SSF52540">
    <property type="entry name" value="P-loop containing nucleoside triphosphate hydrolases"/>
    <property type="match status" value="1"/>
</dbReference>
<dbReference type="OrthoDB" id="66620at2759"/>
<evidence type="ECO:0000259" key="11">
    <source>
        <dbReference type="PROSITE" id="PS50893"/>
    </source>
</evidence>
<dbReference type="STRING" id="1169540.A0A0G4H3L0"/>
<dbReference type="GO" id="GO:0016020">
    <property type="term" value="C:membrane"/>
    <property type="evidence" value="ECO:0007669"/>
    <property type="project" value="UniProtKB-SubCell"/>
</dbReference>
<evidence type="ECO:0000256" key="6">
    <source>
        <dbReference type="ARBA" id="ARBA00022989"/>
    </source>
</evidence>
<dbReference type="PROSITE" id="PS00211">
    <property type="entry name" value="ABC_TRANSPORTER_1"/>
    <property type="match status" value="1"/>
</dbReference>
<dbReference type="PANTHER" id="PTHR48041">
    <property type="entry name" value="ABC TRANSPORTER G FAMILY MEMBER 28"/>
    <property type="match status" value="1"/>
</dbReference>
<evidence type="ECO:0000256" key="1">
    <source>
        <dbReference type="ARBA" id="ARBA00004141"/>
    </source>
</evidence>
<keyword evidence="13" id="KW-1185">Reference proteome</keyword>
<keyword evidence="3 9" id="KW-0812">Transmembrane</keyword>
<dbReference type="GO" id="GO:0016887">
    <property type="term" value="F:ATP hydrolysis activity"/>
    <property type="evidence" value="ECO:0007669"/>
    <property type="project" value="InterPro"/>
</dbReference>
<dbReference type="InterPro" id="IPR017871">
    <property type="entry name" value="ABC_transporter-like_CS"/>
</dbReference>
<feature type="transmembrane region" description="Helical" evidence="9">
    <location>
        <begin position="426"/>
        <end position="448"/>
    </location>
</feature>
<keyword evidence="4" id="KW-0547">Nucleotide-binding</keyword>
<dbReference type="AlphaFoldDB" id="A0A0G4H3L0"/>
<dbReference type="OMA" id="SSAYGCC"/>
<evidence type="ECO:0000256" key="9">
    <source>
        <dbReference type="SAM" id="Phobius"/>
    </source>
</evidence>
<keyword evidence="7 9" id="KW-0472">Membrane</keyword>
<feature type="domain" description="ABC transporter" evidence="11">
    <location>
        <begin position="37"/>
        <end position="294"/>
    </location>
</feature>
<feature type="transmembrane region" description="Helical" evidence="9">
    <location>
        <begin position="468"/>
        <end position="492"/>
    </location>
</feature>
<dbReference type="InterPro" id="IPR003439">
    <property type="entry name" value="ABC_transporter-like_ATP-bd"/>
</dbReference>
<dbReference type="VEuPathDB" id="CryptoDB:Vbra_22442"/>
<feature type="chain" id="PRO_5005191058" description="ABC transporter domain-containing protein" evidence="10">
    <location>
        <begin position="28"/>
        <end position="697"/>
    </location>
</feature>
<accession>A0A0G4H3L0</accession>
<evidence type="ECO:0000256" key="10">
    <source>
        <dbReference type="SAM" id="SignalP"/>
    </source>
</evidence>
<dbReference type="GO" id="GO:0005524">
    <property type="term" value="F:ATP binding"/>
    <property type="evidence" value="ECO:0007669"/>
    <property type="project" value="UniProtKB-KW"/>
</dbReference>
<feature type="transmembrane region" description="Helical" evidence="9">
    <location>
        <begin position="504"/>
        <end position="528"/>
    </location>
</feature>
<evidence type="ECO:0000256" key="3">
    <source>
        <dbReference type="ARBA" id="ARBA00022692"/>
    </source>
</evidence>
<reference evidence="12 13" key="1">
    <citation type="submission" date="2014-11" db="EMBL/GenBank/DDBJ databases">
        <authorList>
            <person name="Zhu J."/>
            <person name="Qi W."/>
            <person name="Song R."/>
        </authorList>
    </citation>
    <scope>NUCLEOTIDE SEQUENCE [LARGE SCALE GENOMIC DNA]</scope>
</reference>
<evidence type="ECO:0000313" key="12">
    <source>
        <dbReference type="EMBL" id="CEM38290.1"/>
    </source>
</evidence>
<dbReference type="EMBL" id="CDMY01000980">
    <property type="protein sequence ID" value="CEM38290.1"/>
    <property type="molecule type" value="Genomic_DNA"/>
</dbReference>
<evidence type="ECO:0000256" key="5">
    <source>
        <dbReference type="ARBA" id="ARBA00022840"/>
    </source>
</evidence>
<dbReference type="InterPro" id="IPR013525">
    <property type="entry name" value="ABC2_TM"/>
</dbReference>
<feature type="transmembrane region" description="Helical" evidence="9">
    <location>
        <begin position="534"/>
        <end position="554"/>
    </location>
</feature>
<feature type="region of interest" description="Disordered" evidence="8">
    <location>
        <begin position="670"/>
        <end position="697"/>
    </location>
</feature>
<feature type="transmembrane region" description="Helical" evidence="9">
    <location>
        <begin position="619"/>
        <end position="640"/>
    </location>
</feature>
<comment type="subcellular location">
    <subcellularLocation>
        <location evidence="1">Membrane</location>
        <topology evidence="1">Multi-pass membrane protein</topology>
    </subcellularLocation>
</comment>
<dbReference type="PROSITE" id="PS50893">
    <property type="entry name" value="ABC_TRANSPORTER_2"/>
    <property type="match status" value="1"/>
</dbReference>
<evidence type="ECO:0000256" key="4">
    <source>
        <dbReference type="ARBA" id="ARBA00022741"/>
    </source>
</evidence>
<dbReference type="PhylomeDB" id="A0A0G4H3L0"/>
<keyword evidence="6 9" id="KW-1133">Transmembrane helix</keyword>
<protein>
    <recommendedName>
        <fullName evidence="11">ABC transporter domain-containing protein</fullName>
    </recommendedName>
</protein>
<gene>
    <name evidence="12" type="ORF">Vbra_22442</name>
</gene>
<dbReference type="Pfam" id="PF19055">
    <property type="entry name" value="ABC2_membrane_7"/>
    <property type="match status" value="1"/>
</dbReference>
<dbReference type="CDD" id="cd03213">
    <property type="entry name" value="ABCG_EPDR"/>
    <property type="match status" value="1"/>
</dbReference>
<dbReference type="InterPro" id="IPR050352">
    <property type="entry name" value="ABCG_transporters"/>
</dbReference>
<keyword evidence="2" id="KW-0813">Transport</keyword>